<evidence type="ECO:0000256" key="3">
    <source>
        <dbReference type="SAM" id="Coils"/>
    </source>
</evidence>
<dbReference type="RefSeq" id="WP_343768875.1">
    <property type="nucleotide sequence ID" value="NZ_BAAACF010000001.1"/>
</dbReference>
<feature type="active site" evidence="2">
    <location>
        <position position="678"/>
    </location>
</feature>
<feature type="coiled-coil region" evidence="3">
    <location>
        <begin position="199"/>
        <end position="249"/>
    </location>
</feature>
<protein>
    <recommendedName>
        <fullName evidence="2">endopeptidase La</fullName>
        <ecNumber evidence="2">3.4.21.53</ecNumber>
    </recommendedName>
</protein>
<dbReference type="EMBL" id="BAAACF010000001">
    <property type="protein sequence ID" value="GAA0724037.1"/>
    <property type="molecule type" value="Genomic_DNA"/>
</dbReference>
<dbReference type="InterPro" id="IPR027065">
    <property type="entry name" value="Lon_Prtase"/>
</dbReference>
<keyword evidence="1 2" id="KW-0645">Protease</keyword>
<keyword evidence="3" id="KW-0175">Coiled coil</keyword>
<proteinExistence type="inferred from homology"/>
<dbReference type="Pfam" id="PF13654">
    <property type="entry name" value="AAA_32"/>
    <property type="match status" value="1"/>
</dbReference>
<keyword evidence="6" id="KW-1185">Reference proteome</keyword>
<comment type="catalytic activity">
    <reaction evidence="2">
        <text>Hydrolysis of proteins in presence of ATP.</text>
        <dbReference type="EC" id="3.4.21.53"/>
    </reaction>
</comment>
<dbReference type="InterPro" id="IPR008269">
    <property type="entry name" value="Lon_proteolytic"/>
</dbReference>
<dbReference type="Gene3D" id="1.10.8.60">
    <property type="match status" value="1"/>
</dbReference>
<organism evidence="5 6">
    <name type="scientific">Clostridium malenominatum</name>
    <dbReference type="NCBI Taxonomy" id="1539"/>
    <lineage>
        <taxon>Bacteria</taxon>
        <taxon>Bacillati</taxon>
        <taxon>Bacillota</taxon>
        <taxon>Clostridia</taxon>
        <taxon>Eubacteriales</taxon>
        <taxon>Clostridiaceae</taxon>
        <taxon>Clostridium</taxon>
    </lineage>
</organism>
<feature type="active site" evidence="2">
    <location>
        <position position="635"/>
    </location>
</feature>
<evidence type="ECO:0000313" key="5">
    <source>
        <dbReference type="EMBL" id="GAA0724037.1"/>
    </source>
</evidence>
<sequence>MSELNIRDVKYSIDFSNIEVKEMDLHLVTNEDVFRDIKRALEIKKEGFNVFLIDDFSKDKLQAIKEFVEENLPGNPPKDICYVLELEGRNPKGVFLSNGKGKIFKKYLEELQKAYHQGAYDFYNTSDNKEKEKLLKKVQKSRSDLIGEMVKIAEENGFDIKFTGGGFTFIPMKEDGDPMSEKEYETLEKENKDNIINKVFQLKEKAQDILDKIKDSEEESIEDIRKLMEEYLEEKLAEVKEEYKKELCEETIAIKYLDKLCKSVEKGLIENYTMSYEEDEDEISEIIYKYGVNVIVDNSNNKKPVCIYEDDPSVTNLLGNIEYENKNGVYVTDISLIKAGSMLKANEGCIILRMNNLLSNPSSYYYLKKALINGKVDIDYNKGYLELLSLSGIHPEPIGVNVKVILIGDYEVFDILYNNDEDFKKIFKIKAQYNPYIKIDHKTKSSFLKALNIIEKNNSILPLSSEAINEVAKYLARKSENKNKLYFNIEEMEKIILLANNEAVNEFKDLIYPDHIIKVSYHEDIMEKEILEAFEEKKIMINVKDKLIGKINGLTVLDAGYFSFGKPVRITCSCYNGDGNIIDVQKDSQLSGKIHSKSINILKGYMNNLIGGYDKIPVDFHLSFEQVYGKVDGDSASVAEVIGMLSSLSKVGVKNNIAVTGSINQIGEVQPIGGVNEKIEGFFKVCKRLDNIKGKGVLIPYSNIGNLVLNKEVEEEIEKGNFKIYTMETIEDAVNILMGDEGITYNEVLDEIKKELKKYNKKSK</sequence>
<evidence type="ECO:0000259" key="4">
    <source>
        <dbReference type="PROSITE" id="PS51786"/>
    </source>
</evidence>
<dbReference type="InterPro" id="IPR020568">
    <property type="entry name" value="Ribosomal_Su5_D2-typ_SF"/>
</dbReference>
<dbReference type="Pfam" id="PF05362">
    <property type="entry name" value="Lon_C"/>
    <property type="match status" value="1"/>
</dbReference>
<dbReference type="SUPFAM" id="SSF54211">
    <property type="entry name" value="Ribosomal protein S5 domain 2-like"/>
    <property type="match status" value="1"/>
</dbReference>
<feature type="domain" description="Lon proteolytic" evidence="4">
    <location>
        <begin position="545"/>
        <end position="740"/>
    </location>
</feature>
<keyword evidence="2" id="KW-0378">Hydrolase</keyword>
<dbReference type="InterPro" id="IPR027417">
    <property type="entry name" value="P-loop_NTPase"/>
</dbReference>
<comment type="caution">
    <text evidence="5">The sequence shown here is derived from an EMBL/GenBank/DDBJ whole genome shotgun (WGS) entry which is preliminary data.</text>
</comment>
<dbReference type="InterPro" id="IPR041699">
    <property type="entry name" value="AAA_32"/>
</dbReference>
<evidence type="ECO:0000256" key="1">
    <source>
        <dbReference type="ARBA" id="ARBA00022670"/>
    </source>
</evidence>
<reference evidence="5 6" key="1">
    <citation type="journal article" date="2019" name="Int. J. Syst. Evol. Microbiol.">
        <title>The Global Catalogue of Microorganisms (GCM) 10K type strain sequencing project: providing services to taxonomists for standard genome sequencing and annotation.</title>
        <authorList>
            <consortium name="The Broad Institute Genomics Platform"/>
            <consortium name="The Broad Institute Genome Sequencing Center for Infectious Disease"/>
            <person name="Wu L."/>
            <person name="Ma J."/>
        </authorList>
    </citation>
    <scope>NUCLEOTIDE SEQUENCE [LARGE SCALE GENOMIC DNA]</scope>
    <source>
        <strain evidence="5 6">JCM 1405</strain>
    </source>
</reference>
<dbReference type="PRINTS" id="PR00830">
    <property type="entry name" value="ENDOLAPTASE"/>
</dbReference>
<dbReference type="Gene3D" id="3.30.230.10">
    <property type="match status" value="1"/>
</dbReference>
<comment type="similarity">
    <text evidence="2">Belongs to the peptidase S16 family.</text>
</comment>
<evidence type="ECO:0000256" key="2">
    <source>
        <dbReference type="PROSITE-ProRule" id="PRU01122"/>
    </source>
</evidence>
<evidence type="ECO:0000313" key="6">
    <source>
        <dbReference type="Proteomes" id="UP001500339"/>
    </source>
</evidence>
<name>A0ABN1IYJ8_9CLOT</name>
<dbReference type="PANTHER" id="PTHR10046">
    <property type="entry name" value="ATP DEPENDENT LON PROTEASE FAMILY MEMBER"/>
    <property type="match status" value="1"/>
</dbReference>
<gene>
    <name evidence="5" type="ORF">GCM10008905_17410</name>
</gene>
<dbReference type="InterPro" id="IPR014721">
    <property type="entry name" value="Ribsml_uS5_D2-typ_fold_subgr"/>
</dbReference>
<dbReference type="Gene3D" id="3.40.50.300">
    <property type="entry name" value="P-loop containing nucleotide triphosphate hydrolases"/>
    <property type="match status" value="2"/>
</dbReference>
<dbReference type="EC" id="3.4.21.53" evidence="2"/>
<dbReference type="Proteomes" id="UP001500339">
    <property type="component" value="Unassembled WGS sequence"/>
</dbReference>
<dbReference type="PROSITE" id="PS51786">
    <property type="entry name" value="LON_PROTEOLYTIC"/>
    <property type="match status" value="1"/>
</dbReference>
<accession>A0ABN1IYJ8</accession>
<keyword evidence="2" id="KW-0720">Serine protease</keyword>